<dbReference type="RefSeq" id="WP_008630702.1">
    <property type="nucleotide sequence ID" value="NZ_JAKEVZ010000008.1"/>
</dbReference>
<name>A0ABS9BX58_9BACT</name>
<dbReference type="SUPFAM" id="SSF55785">
    <property type="entry name" value="PYP-like sensor domain (PAS domain)"/>
    <property type="match status" value="1"/>
</dbReference>
<reference evidence="2 3" key="1">
    <citation type="submission" date="2022-01" db="EMBL/GenBank/DDBJ databases">
        <title>Mariniradius saccharolyticus sp. nov., isolated from sediment of a river.</title>
        <authorList>
            <person name="Liu H."/>
        </authorList>
    </citation>
    <scope>NUCLEOTIDE SEQUENCE [LARGE SCALE GENOMIC DNA]</scope>
    <source>
        <strain evidence="2 3">RY-2</strain>
    </source>
</reference>
<evidence type="ECO:0000313" key="2">
    <source>
        <dbReference type="EMBL" id="MCF1751761.1"/>
    </source>
</evidence>
<organism evidence="2 3">
    <name type="scientific">Mariniradius sediminis</name>
    <dbReference type="NCBI Taxonomy" id="2909237"/>
    <lineage>
        <taxon>Bacteria</taxon>
        <taxon>Pseudomonadati</taxon>
        <taxon>Bacteroidota</taxon>
        <taxon>Cytophagia</taxon>
        <taxon>Cytophagales</taxon>
        <taxon>Cyclobacteriaceae</taxon>
        <taxon>Mariniradius</taxon>
    </lineage>
</organism>
<protein>
    <submittedName>
        <fullName evidence="2">PAS domain-containing protein</fullName>
    </submittedName>
</protein>
<comment type="caution">
    <text evidence="2">The sequence shown here is derived from an EMBL/GenBank/DDBJ whole genome shotgun (WGS) entry which is preliminary data.</text>
</comment>
<dbReference type="Gene3D" id="3.30.450.20">
    <property type="entry name" value="PAS domain"/>
    <property type="match status" value="1"/>
</dbReference>
<sequence>MASYDIEIILNRQLADCLSIPVFITDTVGNLIFYNEPAEKILGTSFESTGEMPVSEWGTIFKPLDEKGRPLPPEHLPLVKTIHDQLPHHKVFWIESLQGEAEKISVTSYPVIGRTGAFLGAVAIFWENKDS</sequence>
<keyword evidence="3" id="KW-1185">Reference proteome</keyword>
<dbReference type="Pfam" id="PF13188">
    <property type="entry name" value="PAS_8"/>
    <property type="match status" value="1"/>
</dbReference>
<dbReference type="Proteomes" id="UP001201449">
    <property type="component" value="Unassembled WGS sequence"/>
</dbReference>
<proteinExistence type="predicted"/>
<dbReference type="EMBL" id="JAKEVZ010000008">
    <property type="protein sequence ID" value="MCF1751761.1"/>
    <property type="molecule type" value="Genomic_DNA"/>
</dbReference>
<dbReference type="InterPro" id="IPR035965">
    <property type="entry name" value="PAS-like_dom_sf"/>
</dbReference>
<evidence type="ECO:0000259" key="1">
    <source>
        <dbReference type="PROSITE" id="PS50112"/>
    </source>
</evidence>
<accession>A0ABS9BX58</accession>
<gene>
    <name evidence="2" type="ORF">L0U89_11840</name>
</gene>
<dbReference type="PROSITE" id="PS50112">
    <property type="entry name" value="PAS"/>
    <property type="match status" value="1"/>
</dbReference>
<dbReference type="InterPro" id="IPR000014">
    <property type="entry name" value="PAS"/>
</dbReference>
<evidence type="ECO:0000313" key="3">
    <source>
        <dbReference type="Proteomes" id="UP001201449"/>
    </source>
</evidence>
<feature type="domain" description="PAS" evidence="1">
    <location>
        <begin position="12"/>
        <end position="43"/>
    </location>
</feature>